<name>A0AAX2JAX1_9FUSO</name>
<evidence type="ECO:0000256" key="1">
    <source>
        <dbReference type="SAM" id="Phobius"/>
    </source>
</evidence>
<dbReference type="AlphaFoldDB" id="A0AAX2JAX1"/>
<sequence length="167" mass="19688">MGFFIITLTIFSLASLIAYKWTIPIRDNAFITVLSTILTILSTILSLIVAWFTFLNRREVNEMKKAVRFEKIKNNLKEINFKTFAQKCRGAIDFKTRNELAEKSEIEICEQIYDILISIEDHEFKLKKIKGYNKFKSNCQKRNLELSEENKNTLYGVLEILEKYEKE</sequence>
<evidence type="ECO:0000313" key="3">
    <source>
        <dbReference type="Proteomes" id="UP000249008"/>
    </source>
</evidence>
<dbReference type="KEGG" id="ful:C4N20_12315"/>
<keyword evidence="1" id="KW-1133">Transmembrane helix</keyword>
<accession>A0AAX2JAX1</accession>
<keyword evidence="1" id="KW-0472">Membrane</keyword>
<dbReference type="Proteomes" id="UP000249008">
    <property type="component" value="Chromosome 1"/>
</dbReference>
<reference evidence="2 3" key="1">
    <citation type="submission" date="2018-06" db="EMBL/GenBank/DDBJ databases">
        <authorList>
            <consortium name="Pathogen Informatics"/>
            <person name="Doyle S."/>
        </authorList>
    </citation>
    <scope>NUCLEOTIDE SEQUENCE [LARGE SCALE GENOMIC DNA]</scope>
    <source>
        <strain evidence="2 3">NCTC12112</strain>
    </source>
</reference>
<protein>
    <recommendedName>
        <fullName evidence="4">DUF4760 domain-containing protein</fullName>
    </recommendedName>
</protein>
<keyword evidence="1" id="KW-0812">Transmembrane</keyword>
<organism evidence="2 3">
    <name type="scientific">Fusobacterium ulcerans</name>
    <dbReference type="NCBI Taxonomy" id="861"/>
    <lineage>
        <taxon>Bacteria</taxon>
        <taxon>Fusobacteriati</taxon>
        <taxon>Fusobacteriota</taxon>
        <taxon>Fusobacteriia</taxon>
        <taxon>Fusobacteriales</taxon>
        <taxon>Fusobacteriaceae</taxon>
        <taxon>Fusobacterium</taxon>
    </lineage>
</organism>
<feature type="transmembrane region" description="Helical" evidence="1">
    <location>
        <begin position="28"/>
        <end position="55"/>
    </location>
</feature>
<evidence type="ECO:0000313" key="2">
    <source>
        <dbReference type="EMBL" id="SQJ00959.1"/>
    </source>
</evidence>
<proteinExistence type="predicted"/>
<dbReference type="EMBL" id="LS483487">
    <property type="protein sequence ID" value="SQJ00959.1"/>
    <property type="molecule type" value="Genomic_DNA"/>
</dbReference>
<gene>
    <name evidence="2" type="ORF">NCTC12112_01028</name>
</gene>
<evidence type="ECO:0008006" key="4">
    <source>
        <dbReference type="Google" id="ProtNLM"/>
    </source>
</evidence>